<comment type="caution">
    <text evidence="1">The sequence shown here is derived from an EMBL/GenBank/DDBJ whole genome shotgun (WGS) entry which is preliminary data.</text>
</comment>
<proteinExistence type="predicted"/>
<gene>
    <name evidence="1" type="ORF">OWV82_009424</name>
</gene>
<name>A0ACC1YF29_MELAZ</name>
<protein>
    <submittedName>
        <fullName evidence="1">Disease resistance protein</fullName>
    </submittedName>
</protein>
<reference evidence="1 2" key="1">
    <citation type="journal article" date="2023" name="Science">
        <title>Complex scaffold remodeling in plant triterpene biosynthesis.</title>
        <authorList>
            <person name="De La Pena R."/>
            <person name="Hodgson H."/>
            <person name="Liu J.C."/>
            <person name="Stephenson M.J."/>
            <person name="Martin A.C."/>
            <person name="Owen C."/>
            <person name="Harkess A."/>
            <person name="Leebens-Mack J."/>
            <person name="Jimenez L.E."/>
            <person name="Osbourn A."/>
            <person name="Sattely E.S."/>
        </authorList>
    </citation>
    <scope>NUCLEOTIDE SEQUENCE [LARGE SCALE GENOMIC DNA]</scope>
    <source>
        <strain evidence="2">cv. JPN11</strain>
        <tissue evidence="1">Leaf</tissue>
    </source>
</reference>
<organism evidence="1 2">
    <name type="scientific">Melia azedarach</name>
    <name type="common">Chinaberry tree</name>
    <dbReference type="NCBI Taxonomy" id="155640"/>
    <lineage>
        <taxon>Eukaryota</taxon>
        <taxon>Viridiplantae</taxon>
        <taxon>Streptophyta</taxon>
        <taxon>Embryophyta</taxon>
        <taxon>Tracheophyta</taxon>
        <taxon>Spermatophyta</taxon>
        <taxon>Magnoliopsida</taxon>
        <taxon>eudicotyledons</taxon>
        <taxon>Gunneridae</taxon>
        <taxon>Pentapetalae</taxon>
        <taxon>rosids</taxon>
        <taxon>malvids</taxon>
        <taxon>Sapindales</taxon>
        <taxon>Meliaceae</taxon>
        <taxon>Melia</taxon>
    </lineage>
</organism>
<evidence type="ECO:0000313" key="2">
    <source>
        <dbReference type="Proteomes" id="UP001164539"/>
    </source>
</evidence>
<sequence length="311" mass="35483">MLKNVFPVSIASNLSQLESLEIGRCGVEEIVSVASEGAETKHRFVFPRVITLTLFDLPKFTTFFPGLYTTEWPVLKELKVSGWKILTSLGRKQVSHRESEVQPRFLVEKRFHCMKELLIQGQSYILKTRDENEVSVMKGDLNRCSNLKHILEKESNMDHLVFLQVFDCNNLTNIIRSSTSFRNLTTLEVKMCYKLTNVLTSSTARSLVQLRKMEVSFCNMLTEVVAADEGDGAKDYEIVFSELKRLRLEFLDNLTSFCSANYALKLPSLEELILDVKYCPKMKTFLGGELSTPKLQKVKLRLMDEDGALEG</sequence>
<evidence type="ECO:0000313" key="1">
    <source>
        <dbReference type="EMBL" id="KAJ4721774.1"/>
    </source>
</evidence>
<dbReference type="Proteomes" id="UP001164539">
    <property type="component" value="Chromosome 4"/>
</dbReference>
<dbReference type="EMBL" id="CM051397">
    <property type="protein sequence ID" value="KAJ4721774.1"/>
    <property type="molecule type" value="Genomic_DNA"/>
</dbReference>
<accession>A0ACC1YF29</accession>
<keyword evidence="2" id="KW-1185">Reference proteome</keyword>